<dbReference type="PIRSF" id="PIRSF006431">
    <property type="entry name" value="Pept_S33"/>
    <property type="match status" value="1"/>
</dbReference>
<evidence type="ECO:0000256" key="1">
    <source>
        <dbReference type="ARBA" id="ARBA00001585"/>
    </source>
</evidence>
<protein>
    <recommendedName>
        <fullName evidence="8 9">Proline iminopeptidase</fullName>
        <shortName evidence="8">PIP</shortName>
        <ecNumber evidence="8 9">3.4.11.5</ecNumber>
    </recommendedName>
    <alternativeName>
        <fullName evidence="8">Prolyl aminopeptidase</fullName>
    </alternativeName>
</protein>
<proteinExistence type="inferred from homology"/>
<dbReference type="Gene3D" id="3.40.50.1820">
    <property type="entry name" value="alpha/beta hydrolase"/>
    <property type="match status" value="1"/>
</dbReference>
<comment type="subcellular location">
    <subcellularLocation>
        <location evidence="2 8">Cytoplasm</location>
    </subcellularLocation>
</comment>
<reference evidence="11 12" key="1">
    <citation type="submission" date="2021-04" db="EMBL/GenBank/DDBJ databases">
        <title>Whole-genome sequencing of Saccharopolyspora endophytica KCTC 19397.</title>
        <authorList>
            <person name="Ay H."/>
            <person name="Saygin H."/>
            <person name="Sahin N."/>
        </authorList>
    </citation>
    <scope>NUCLEOTIDE SEQUENCE [LARGE SCALE GENOMIC DNA]</scope>
    <source>
        <strain evidence="11 12">KCTC 19397</strain>
    </source>
</reference>
<organism evidence="11 12">
    <name type="scientific">Saccharopolyspora endophytica</name>
    <dbReference type="NCBI Taxonomy" id="543886"/>
    <lineage>
        <taxon>Bacteria</taxon>
        <taxon>Bacillati</taxon>
        <taxon>Actinomycetota</taxon>
        <taxon>Actinomycetes</taxon>
        <taxon>Pseudonocardiales</taxon>
        <taxon>Pseudonocardiaceae</taxon>
        <taxon>Saccharopolyspora</taxon>
    </lineage>
</organism>
<evidence type="ECO:0000313" key="11">
    <source>
        <dbReference type="EMBL" id="MBQ0924634.1"/>
    </source>
</evidence>
<keyword evidence="12" id="KW-1185">Reference proteome</keyword>
<dbReference type="PANTHER" id="PTHR43722:SF1">
    <property type="entry name" value="PROLINE IMINOPEPTIDASE"/>
    <property type="match status" value="1"/>
</dbReference>
<dbReference type="PRINTS" id="PR00111">
    <property type="entry name" value="ABHYDROLASE"/>
</dbReference>
<dbReference type="Proteomes" id="UP000674084">
    <property type="component" value="Unassembled WGS sequence"/>
</dbReference>
<keyword evidence="4 8" id="KW-0031">Aminopeptidase</keyword>
<dbReference type="InterPro" id="IPR005944">
    <property type="entry name" value="Pro_iminopeptidase"/>
</dbReference>
<dbReference type="EC" id="3.4.11.5" evidence="8 9"/>
<dbReference type="NCBIfam" id="TIGR01249">
    <property type="entry name" value="pro_imino_pep_1"/>
    <property type="match status" value="1"/>
</dbReference>
<name>A0ABS5DEC5_9PSEU</name>
<dbReference type="PRINTS" id="PR00793">
    <property type="entry name" value="PROAMNOPTASE"/>
</dbReference>
<evidence type="ECO:0000256" key="3">
    <source>
        <dbReference type="ARBA" id="ARBA00010088"/>
    </source>
</evidence>
<evidence type="ECO:0000256" key="6">
    <source>
        <dbReference type="ARBA" id="ARBA00022670"/>
    </source>
</evidence>
<evidence type="ECO:0000259" key="10">
    <source>
        <dbReference type="Pfam" id="PF00561"/>
    </source>
</evidence>
<keyword evidence="7 8" id="KW-0378">Hydrolase</keyword>
<dbReference type="GO" id="GO:0004177">
    <property type="term" value="F:aminopeptidase activity"/>
    <property type="evidence" value="ECO:0007669"/>
    <property type="project" value="UniProtKB-KW"/>
</dbReference>
<comment type="caution">
    <text evidence="11">The sequence shown here is derived from an EMBL/GenBank/DDBJ whole genome shotgun (WGS) entry which is preliminary data.</text>
</comment>
<accession>A0ABS5DEC5</accession>
<keyword evidence="6 8" id="KW-0645">Protease</keyword>
<gene>
    <name evidence="11" type="primary">pip</name>
    <name evidence="11" type="ORF">KBO27_11820</name>
</gene>
<evidence type="ECO:0000256" key="4">
    <source>
        <dbReference type="ARBA" id="ARBA00022438"/>
    </source>
</evidence>
<keyword evidence="5 8" id="KW-0963">Cytoplasm</keyword>
<evidence type="ECO:0000256" key="8">
    <source>
        <dbReference type="PIRNR" id="PIRNR006431"/>
    </source>
</evidence>
<comment type="similarity">
    <text evidence="3 8 9">Belongs to the peptidase S33 family.</text>
</comment>
<evidence type="ECO:0000256" key="7">
    <source>
        <dbReference type="ARBA" id="ARBA00022801"/>
    </source>
</evidence>
<dbReference type="InterPro" id="IPR002410">
    <property type="entry name" value="Peptidase_S33"/>
</dbReference>
<comment type="catalytic activity">
    <reaction evidence="1 8 9">
        <text>Release of N-terminal proline from a peptide.</text>
        <dbReference type="EC" id="3.4.11.5"/>
    </reaction>
</comment>
<evidence type="ECO:0000256" key="9">
    <source>
        <dbReference type="RuleBase" id="RU003421"/>
    </source>
</evidence>
<dbReference type="SUPFAM" id="SSF53474">
    <property type="entry name" value="alpha/beta-Hydrolases"/>
    <property type="match status" value="1"/>
</dbReference>
<dbReference type="EMBL" id="JAGPXE010000004">
    <property type="protein sequence ID" value="MBQ0924634.1"/>
    <property type="molecule type" value="Genomic_DNA"/>
</dbReference>
<sequence>MAFMRDLHPQREPHASGHLDVGNGNLIHWEESGNPNGKPAVFLHGGPGGGCSPAHRGLFDPDAYRIVLFDQRGCGRSTPDAGALGADLSSNTTWHLVADIERLREHLGIESWLVLGGSWGSTLALTYAETHPERVTELVLRGVFTCRRSELDWLYAGGAANLFPDRWEDLLAVVPESERDDVLRAYHRMLHDPDDEVRERAAIAWSRWEAHLIGLLPRPELVENFGDPAFAAAFARIETHYFVHGAWLAEGQILANAHRLHGIPGTIAQGRYDVITPPFTAFELAEAWPEADLRIIPDAGHAYDEPGILDALINATDHYAT</sequence>
<dbReference type="Pfam" id="PF00561">
    <property type="entry name" value="Abhydrolase_1"/>
    <property type="match status" value="1"/>
</dbReference>
<dbReference type="InterPro" id="IPR029058">
    <property type="entry name" value="AB_hydrolase_fold"/>
</dbReference>
<dbReference type="InterPro" id="IPR000073">
    <property type="entry name" value="AB_hydrolase_1"/>
</dbReference>
<evidence type="ECO:0000313" key="12">
    <source>
        <dbReference type="Proteomes" id="UP000674084"/>
    </source>
</evidence>
<evidence type="ECO:0000256" key="2">
    <source>
        <dbReference type="ARBA" id="ARBA00004496"/>
    </source>
</evidence>
<dbReference type="PANTHER" id="PTHR43722">
    <property type="entry name" value="PROLINE IMINOPEPTIDASE"/>
    <property type="match status" value="1"/>
</dbReference>
<feature type="domain" description="AB hydrolase-1" evidence="10">
    <location>
        <begin position="41"/>
        <end position="301"/>
    </location>
</feature>
<evidence type="ECO:0000256" key="5">
    <source>
        <dbReference type="ARBA" id="ARBA00022490"/>
    </source>
</evidence>